<dbReference type="EMBL" id="FQWH01000001">
    <property type="protein sequence ID" value="SHF92763.1"/>
    <property type="molecule type" value="Genomic_DNA"/>
</dbReference>
<dbReference type="Pfam" id="PF08139">
    <property type="entry name" value="LPAM_1"/>
    <property type="match status" value="1"/>
</dbReference>
<dbReference type="SUPFAM" id="SSF49299">
    <property type="entry name" value="PKD domain"/>
    <property type="match status" value="1"/>
</dbReference>
<sequence length="519" mass="56863">MKKILLALSIILLLSGCYKDDINDLKNDVNDLKNRMAQYENLLDVLNKRLYVVSYETKDGSYVITMSDGSKLTVRNTSSFIKIGENGNWWIDGVDTGTSAKGQNGDKGEAVKITIGSNGNWIIDGTDTGVSASGQKGKDAAEIISVSLANGIMTFTFADGRTISINASAPEITLPNPTGGFTVDKMQWFKVEAKTANASGATYKWLVNDQEVAATIDLFYVFANAGTYNVEFRAKNGVGESSKNFTLTVAEKTYLNRITRVFDFFPAPGQFINTLPAATAADTDETMRAKAETALTTGSMVSLGGFGGYVQFGFDHTIVNKDGADFVVLGNAFTDWSEPGIVMVSYDANGNGIADDEWFEIAGSEHNKPTTIKNYEITYYKPETEPANANEPNYIRWTDNQGQTGYLAKNQFHRQSFYPLWKGNTVTLKGTFLKSNIYDKSGTGTNWANPAYEWGYTDNWANTDARGYIDISWAVNAKGESVKLKGIDFIKVYNSNRAEGGWLGEVSTEVSGFKDLNLP</sequence>
<dbReference type="PROSITE" id="PS51257">
    <property type="entry name" value="PROKAR_LIPOPROTEIN"/>
    <property type="match status" value="1"/>
</dbReference>
<dbReference type="PROSITE" id="PS50093">
    <property type="entry name" value="PKD"/>
    <property type="match status" value="1"/>
</dbReference>
<evidence type="ECO:0000313" key="5">
    <source>
        <dbReference type="EMBL" id="SHF92763.1"/>
    </source>
</evidence>
<gene>
    <name evidence="5" type="ORF">SAMN05444388_10113</name>
</gene>
<keyword evidence="3" id="KW-0175">Coiled coil</keyword>
<organism evidence="5 6">
    <name type="scientific">Flavobacterium johnsoniae</name>
    <name type="common">Cytophaga johnsonae</name>
    <dbReference type="NCBI Taxonomy" id="986"/>
    <lineage>
        <taxon>Bacteria</taxon>
        <taxon>Pseudomonadati</taxon>
        <taxon>Bacteroidota</taxon>
        <taxon>Flavobacteriia</taxon>
        <taxon>Flavobacteriales</taxon>
        <taxon>Flavobacteriaceae</taxon>
        <taxon>Flavobacterium</taxon>
    </lineage>
</organism>
<feature type="coiled-coil region" evidence="3">
    <location>
        <begin position="15"/>
        <end position="49"/>
    </location>
</feature>
<dbReference type="Pfam" id="PF16820">
    <property type="entry name" value="PKD_3"/>
    <property type="match status" value="1"/>
</dbReference>
<reference evidence="5 6" key="1">
    <citation type="submission" date="2016-11" db="EMBL/GenBank/DDBJ databases">
        <authorList>
            <person name="Jaros S."/>
            <person name="Januszkiewicz K."/>
            <person name="Wedrychowicz H."/>
        </authorList>
    </citation>
    <scope>NUCLEOTIDE SEQUENCE [LARGE SCALE GENOMIC DNA]</scope>
    <source>
        <strain evidence="5 6">DSM 6792</strain>
    </source>
</reference>
<feature type="domain" description="PKD" evidence="4">
    <location>
        <begin position="201"/>
        <end position="249"/>
    </location>
</feature>
<evidence type="ECO:0000259" key="4">
    <source>
        <dbReference type="PROSITE" id="PS50093"/>
    </source>
</evidence>
<accession>A0A1M5FMN5</accession>
<evidence type="ECO:0000256" key="3">
    <source>
        <dbReference type="SAM" id="Coils"/>
    </source>
</evidence>
<dbReference type="Proteomes" id="UP000184112">
    <property type="component" value="Unassembled WGS sequence"/>
</dbReference>
<dbReference type="InterPro" id="IPR041696">
    <property type="entry name" value="PKD_3"/>
</dbReference>
<dbReference type="AlphaFoldDB" id="A0A1M5FMN5"/>
<keyword evidence="2" id="KW-0732">Signal</keyword>
<dbReference type="InterPro" id="IPR035986">
    <property type="entry name" value="PKD_dom_sf"/>
</dbReference>
<proteinExistence type="predicted"/>
<dbReference type="RefSeq" id="WP_073407718.1">
    <property type="nucleotide sequence ID" value="NZ_FQWH01000001.1"/>
</dbReference>
<dbReference type="InterPro" id="IPR012640">
    <property type="entry name" value="Membr_lipoprot_lipid_attach_CS"/>
</dbReference>
<evidence type="ECO:0000313" key="6">
    <source>
        <dbReference type="Proteomes" id="UP000184112"/>
    </source>
</evidence>
<protein>
    <recommendedName>
        <fullName evidence="1">Type IV secretion system putative lipoprotein virB7</fullName>
    </recommendedName>
</protein>
<name>A0A1M5FMN5_FLAJO</name>
<dbReference type="InterPro" id="IPR000601">
    <property type="entry name" value="PKD_dom"/>
</dbReference>
<evidence type="ECO:0000256" key="2">
    <source>
        <dbReference type="ARBA" id="ARBA00022729"/>
    </source>
</evidence>
<evidence type="ECO:0000256" key="1">
    <source>
        <dbReference type="ARBA" id="ARBA00017922"/>
    </source>
</evidence>